<dbReference type="Proteomes" id="UP000827976">
    <property type="component" value="Chromosome 10"/>
</dbReference>
<accession>A0ACB7VA90</accession>
<dbReference type="EMBL" id="CM037020">
    <property type="protein sequence ID" value="KAH7670530.1"/>
    <property type="molecule type" value="Genomic_DNA"/>
</dbReference>
<reference evidence="2" key="1">
    <citation type="journal article" date="2022" name="Nat. Commun.">
        <title>Chromosome evolution and the genetic basis of agronomically important traits in greater yam.</title>
        <authorList>
            <person name="Bredeson J.V."/>
            <person name="Lyons J.B."/>
            <person name="Oniyinde I.O."/>
            <person name="Okereke N.R."/>
            <person name="Kolade O."/>
            <person name="Nnabue I."/>
            <person name="Nwadili C.O."/>
            <person name="Hribova E."/>
            <person name="Parker M."/>
            <person name="Nwogha J."/>
            <person name="Shu S."/>
            <person name="Carlson J."/>
            <person name="Kariba R."/>
            <person name="Muthemba S."/>
            <person name="Knop K."/>
            <person name="Barton G.J."/>
            <person name="Sherwood A.V."/>
            <person name="Lopez-Montes A."/>
            <person name="Asiedu R."/>
            <person name="Jamnadass R."/>
            <person name="Muchugi A."/>
            <person name="Goodstein D."/>
            <person name="Egesi C.N."/>
            <person name="Featherston J."/>
            <person name="Asfaw A."/>
            <person name="Simpson G.G."/>
            <person name="Dolezel J."/>
            <person name="Hendre P.S."/>
            <person name="Van Deynze A."/>
            <person name="Kumar P.L."/>
            <person name="Obidiegwu J.E."/>
            <person name="Bhattacharjee R."/>
            <person name="Rokhsar D.S."/>
        </authorList>
    </citation>
    <scope>NUCLEOTIDE SEQUENCE [LARGE SCALE GENOMIC DNA]</scope>
    <source>
        <strain evidence="2">cv. TDa95/00328</strain>
    </source>
</reference>
<keyword evidence="2" id="KW-1185">Reference proteome</keyword>
<gene>
    <name evidence="1" type="ORF">IHE45_10G033300</name>
</gene>
<sequence length="170" mass="18560">MLMLLNKLDTTSDHSFPPSLSSPGTRFPILLATPIYPLIGFLSPFTHLCPPIASPILPSSNALNQLLATYSISLGEPPKPIIFPLLPSSDLPTHPPPPTPSSLANPQSSSSLFSLSSLLVHSHLVPIHPTFPLPMASLLPSHQLSHQTHLHPCQEWTRRFLMRGKHKEEG</sequence>
<comment type="caution">
    <text evidence="1">The sequence shown here is derived from an EMBL/GenBank/DDBJ whole genome shotgun (WGS) entry which is preliminary data.</text>
</comment>
<name>A0ACB7VA90_DIOAL</name>
<organism evidence="1 2">
    <name type="scientific">Dioscorea alata</name>
    <name type="common">Purple yam</name>
    <dbReference type="NCBI Taxonomy" id="55571"/>
    <lineage>
        <taxon>Eukaryota</taxon>
        <taxon>Viridiplantae</taxon>
        <taxon>Streptophyta</taxon>
        <taxon>Embryophyta</taxon>
        <taxon>Tracheophyta</taxon>
        <taxon>Spermatophyta</taxon>
        <taxon>Magnoliopsida</taxon>
        <taxon>Liliopsida</taxon>
        <taxon>Dioscoreales</taxon>
        <taxon>Dioscoreaceae</taxon>
        <taxon>Dioscorea</taxon>
    </lineage>
</organism>
<evidence type="ECO:0000313" key="2">
    <source>
        <dbReference type="Proteomes" id="UP000827976"/>
    </source>
</evidence>
<protein>
    <submittedName>
        <fullName evidence="1">Uncharacterized protein</fullName>
    </submittedName>
</protein>
<proteinExistence type="predicted"/>
<evidence type="ECO:0000313" key="1">
    <source>
        <dbReference type="EMBL" id="KAH7670530.1"/>
    </source>
</evidence>